<dbReference type="Pfam" id="PF12796">
    <property type="entry name" value="Ank_2"/>
    <property type="match status" value="1"/>
</dbReference>
<dbReference type="AlphaFoldDB" id="A0A061RJX0"/>
<feature type="non-terminal residue" evidence="1">
    <location>
        <position position="47"/>
    </location>
</feature>
<dbReference type="InterPro" id="IPR002110">
    <property type="entry name" value="Ankyrin_rpt"/>
</dbReference>
<organism evidence="1">
    <name type="scientific">Tetraselmis sp. GSL018</name>
    <dbReference type="NCBI Taxonomy" id="582737"/>
    <lineage>
        <taxon>Eukaryota</taxon>
        <taxon>Viridiplantae</taxon>
        <taxon>Chlorophyta</taxon>
        <taxon>core chlorophytes</taxon>
        <taxon>Chlorodendrophyceae</taxon>
        <taxon>Chlorodendrales</taxon>
        <taxon>Chlorodendraceae</taxon>
        <taxon>Tetraselmis</taxon>
    </lineage>
</organism>
<gene>
    <name evidence="1" type="ORF">TSPGSL018_3299</name>
</gene>
<evidence type="ECO:0000313" key="1">
    <source>
        <dbReference type="EMBL" id="JAC70811.1"/>
    </source>
</evidence>
<accession>A0A061RJX0</accession>
<protein>
    <submittedName>
        <fullName evidence="1">Uncharacterized protein</fullName>
    </submittedName>
</protein>
<dbReference type="InterPro" id="IPR036770">
    <property type="entry name" value="Ankyrin_rpt-contain_sf"/>
</dbReference>
<sequence length="47" mass="5121">MPAERAQLLQKAAKSGRVDEIEALLQSGCRDDARDSRGRTALHWAAA</sequence>
<dbReference type="EMBL" id="GBEZ01015344">
    <property type="protein sequence ID" value="JAC70811.1"/>
    <property type="molecule type" value="Transcribed_RNA"/>
</dbReference>
<dbReference type="Gene3D" id="1.25.40.20">
    <property type="entry name" value="Ankyrin repeat-containing domain"/>
    <property type="match status" value="1"/>
</dbReference>
<proteinExistence type="predicted"/>
<reference evidence="1" key="1">
    <citation type="submission" date="2014-05" db="EMBL/GenBank/DDBJ databases">
        <title>The transcriptome of the halophilic microalga Tetraselmis sp. GSL018 isolated from the Great Salt Lake, Utah.</title>
        <authorList>
            <person name="Jinkerson R.E."/>
            <person name="D'Adamo S."/>
            <person name="Posewitz M.C."/>
        </authorList>
    </citation>
    <scope>NUCLEOTIDE SEQUENCE</scope>
    <source>
        <strain evidence="1">GSL018</strain>
    </source>
</reference>
<dbReference type="SUPFAM" id="SSF48403">
    <property type="entry name" value="Ankyrin repeat"/>
    <property type="match status" value="1"/>
</dbReference>
<name>A0A061RJX0_9CHLO</name>